<dbReference type="InterPro" id="IPR010930">
    <property type="entry name" value="Flg_bb/hook_C_dom"/>
</dbReference>
<evidence type="ECO:0000313" key="3">
    <source>
        <dbReference type="EMBL" id="MBB3892210.1"/>
    </source>
</evidence>
<reference evidence="3 4" key="1">
    <citation type="submission" date="2020-08" db="EMBL/GenBank/DDBJ databases">
        <title>Genomic Encyclopedia of Type Strains, Phase IV (KMG-IV): sequencing the most valuable type-strain genomes for metagenomic binning, comparative biology and taxonomic classification.</title>
        <authorList>
            <person name="Goeker M."/>
        </authorList>
    </citation>
    <scope>NUCLEOTIDE SEQUENCE [LARGE SCALE GENOMIC DNA]</scope>
    <source>
        <strain evidence="3 4">DSM 21793</strain>
    </source>
</reference>
<dbReference type="AlphaFoldDB" id="A0A840A3X6"/>
<evidence type="ECO:0000313" key="4">
    <source>
        <dbReference type="Proteomes" id="UP000530564"/>
    </source>
</evidence>
<evidence type="ECO:0000256" key="1">
    <source>
        <dbReference type="ARBA" id="ARBA00009677"/>
    </source>
</evidence>
<sequence>MDPIAAAQYGMLAASRRFDASASRTARMGVEGEAVDLPAEIVDQITAKTAFAANAAVIRSAQEMTGKLLDVLA</sequence>
<comment type="similarity">
    <text evidence="1">Belongs to the flagella basal body rod proteins family.</text>
</comment>
<keyword evidence="4" id="KW-1185">Reference proteome</keyword>
<dbReference type="RefSeq" id="WP_183774064.1">
    <property type="nucleotide sequence ID" value="NZ_JACIDK010000004.1"/>
</dbReference>
<name>A0A840A3X6_9CAUL</name>
<organism evidence="3 4">
    <name type="scientific">Phenylobacterium haematophilum</name>
    <dbReference type="NCBI Taxonomy" id="98513"/>
    <lineage>
        <taxon>Bacteria</taxon>
        <taxon>Pseudomonadati</taxon>
        <taxon>Pseudomonadota</taxon>
        <taxon>Alphaproteobacteria</taxon>
        <taxon>Caulobacterales</taxon>
        <taxon>Caulobacteraceae</taxon>
        <taxon>Phenylobacterium</taxon>
    </lineage>
</organism>
<protein>
    <submittedName>
        <fullName evidence="3">Flagellar basal body rod protein FlgC</fullName>
    </submittedName>
</protein>
<feature type="domain" description="Flagellar basal-body/hook protein C-terminal" evidence="2">
    <location>
        <begin position="30"/>
        <end position="70"/>
    </location>
</feature>
<gene>
    <name evidence="3" type="ORF">GGQ61_002943</name>
</gene>
<keyword evidence="3" id="KW-0969">Cilium</keyword>
<keyword evidence="3" id="KW-0282">Flagellum</keyword>
<dbReference type="Pfam" id="PF06429">
    <property type="entry name" value="Flg_bbr_C"/>
    <property type="match status" value="1"/>
</dbReference>
<dbReference type="EMBL" id="JACIDK010000004">
    <property type="protein sequence ID" value="MBB3892210.1"/>
    <property type="molecule type" value="Genomic_DNA"/>
</dbReference>
<keyword evidence="3" id="KW-0966">Cell projection</keyword>
<proteinExistence type="inferred from homology"/>
<dbReference type="Proteomes" id="UP000530564">
    <property type="component" value="Unassembled WGS sequence"/>
</dbReference>
<evidence type="ECO:0000259" key="2">
    <source>
        <dbReference type="Pfam" id="PF06429"/>
    </source>
</evidence>
<accession>A0A840A3X6</accession>
<comment type="caution">
    <text evidence="3">The sequence shown here is derived from an EMBL/GenBank/DDBJ whole genome shotgun (WGS) entry which is preliminary data.</text>
</comment>